<feature type="compositionally biased region" description="Polar residues" evidence="1">
    <location>
        <begin position="36"/>
        <end position="56"/>
    </location>
</feature>
<keyword evidence="4" id="KW-1185">Reference proteome</keyword>
<evidence type="ECO:0000313" key="4">
    <source>
        <dbReference type="Proteomes" id="UP000249218"/>
    </source>
</evidence>
<evidence type="ECO:0000256" key="2">
    <source>
        <dbReference type="SAM" id="SignalP"/>
    </source>
</evidence>
<sequence>MNYIVLLLVGLLTFEAAHSHVLKRDVAPLSDEQSYRKNSPSAKPQRRSGSNEETNGNSLESVVLAIDTGVKKFMEAKSKPDVIDGIAKSLVDLAKNSVDTNYRAKGQGYDLKPEIIHFRANKPSVMFELNSKSIISVLKDLLKSKTVHKYMDTFSKEAAVIFRTFKHEMDKVQRSKAKEQ</sequence>
<accession>A0A2W1B3E9</accession>
<feature type="signal peptide" evidence="2">
    <location>
        <begin position="1"/>
        <end position="19"/>
    </location>
</feature>
<gene>
    <name evidence="3" type="primary">HaOG214052</name>
    <name evidence="3" type="ORF">B5X24_HaOG214052</name>
</gene>
<feature type="chain" id="PRO_5015970235" evidence="2">
    <location>
        <begin position="20"/>
        <end position="180"/>
    </location>
</feature>
<reference evidence="3 4" key="1">
    <citation type="journal article" date="2017" name="BMC Biol.">
        <title>Genomic innovations, transcriptional plasticity and gene loss underlying the evolution and divergence of two highly polyphagous and invasive Helicoverpa pest species.</title>
        <authorList>
            <person name="Pearce S.L."/>
            <person name="Clarke D.F."/>
            <person name="East P.D."/>
            <person name="Elfekih S."/>
            <person name="Gordon K.H."/>
            <person name="Jermiin L.S."/>
            <person name="McGaughran A."/>
            <person name="Oakeshott J.G."/>
            <person name="Papanikolaou A."/>
            <person name="Perera O.P."/>
            <person name="Rane R.V."/>
            <person name="Richards S."/>
            <person name="Tay W.T."/>
            <person name="Walsh T.K."/>
            <person name="Anderson A."/>
            <person name="Anderson C.J."/>
            <person name="Asgari S."/>
            <person name="Board P.G."/>
            <person name="Bretschneider A."/>
            <person name="Campbell P.M."/>
            <person name="Chertemps T."/>
            <person name="Christeller J.T."/>
            <person name="Coppin C.W."/>
            <person name="Downes S.J."/>
            <person name="Duan G."/>
            <person name="Farnsworth C.A."/>
            <person name="Good R.T."/>
            <person name="Han L.B."/>
            <person name="Han Y.C."/>
            <person name="Hatje K."/>
            <person name="Horne I."/>
            <person name="Huang Y.P."/>
            <person name="Hughes D.S."/>
            <person name="Jacquin-Joly E."/>
            <person name="James W."/>
            <person name="Jhangiani S."/>
            <person name="Kollmar M."/>
            <person name="Kuwar S.S."/>
            <person name="Li S."/>
            <person name="Liu N.Y."/>
            <person name="Maibeche M.T."/>
            <person name="Miller J.R."/>
            <person name="Montagne N."/>
            <person name="Perry T."/>
            <person name="Qu J."/>
            <person name="Song S.V."/>
            <person name="Sutton G.G."/>
            <person name="Vogel H."/>
            <person name="Walenz B.P."/>
            <person name="Xu W."/>
            <person name="Zhang H.J."/>
            <person name="Zou Z."/>
            <person name="Batterham P."/>
            <person name="Edwards O.R."/>
            <person name="Feyereisen R."/>
            <person name="Gibbs R.A."/>
            <person name="Heckel D.G."/>
            <person name="McGrath A."/>
            <person name="Robin C."/>
            <person name="Scherer S.E."/>
            <person name="Worley K.C."/>
            <person name="Wu Y.D."/>
        </authorList>
    </citation>
    <scope>NUCLEOTIDE SEQUENCE [LARGE SCALE GENOMIC DNA]</scope>
    <source>
        <strain evidence="3">Harm_GR_Male_#8</strain>
        <tissue evidence="3">Whole organism</tissue>
    </source>
</reference>
<dbReference type="OrthoDB" id="7488768at2759"/>
<dbReference type="EMBL" id="KZ150374">
    <property type="protein sequence ID" value="PZC71122.1"/>
    <property type="molecule type" value="Genomic_DNA"/>
</dbReference>
<dbReference type="AlphaFoldDB" id="A0A2W1B3E9"/>
<dbReference type="Proteomes" id="UP000249218">
    <property type="component" value="Unassembled WGS sequence"/>
</dbReference>
<organism evidence="3 4">
    <name type="scientific">Helicoverpa armigera</name>
    <name type="common">Cotton bollworm</name>
    <name type="synonym">Heliothis armigera</name>
    <dbReference type="NCBI Taxonomy" id="29058"/>
    <lineage>
        <taxon>Eukaryota</taxon>
        <taxon>Metazoa</taxon>
        <taxon>Ecdysozoa</taxon>
        <taxon>Arthropoda</taxon>
        <taxon>Hexapoda</taxon>
        <taxon>Insecta</taxon>
        <taxon>Pterygota</taxon>
        <taxon>Neoptera</taxon>
        <taxon>Endopterygota</taxon>
        <taxon>Lepidoptera</taxon>
        <taxon>Glossata</taxon>
        <taxon>Ditrysia</taxon>
        <taxon>Noctuoidea</taxon>
        <taxon>Noctuidae</taxon>
        <taxon>Heliothinae</taxon>
        <taxon>Helicoverpa</taxon>
    </lineage>
</organism>
<evidence type="ECO:0000256" key="1">
    <source>
        <dbReference type="SAM" id="MobiDB-lite"/>
    </source>
</evidence>
<proteinExistence type="predicted"/>
<protein>
    <submittedName>
        <fullName evidence="3">Uncharacterized protein</fullName>
    </submittedName>
</protein>
<keyword evidence="2" id="KW-0732">Signal</keyword>
<feature type="region of interest" description="Disordered" evidence="1">
    <location>
        <begin position="29"/>
        <end position="56"/>
    </location>
</feature>
<evidence type="ECO:0000313" key="3">
    <source>
        <dbReference type="EMBL" id="PZC71122.1"/>
    </source>
</evidence>
<name>A0A2W1B3E9_HELAM</name>